<dbReference type="Proteomes" id="UP000053405">
    <property type="component" value="Unassembled WGS sequence"/>
</dbReference>
<keyword evidence="2" id="KW-0012">Acyltransferase</keyword>
<dbReference type="SMART" id="SM00563">
    <property type="entry name" value="PlsC"/>
    <property type="match status" value="1"/>
</dbReference>
<dbReference type="PANTHER" id="PTHR22753:SF14">
    <property type="entry name" value="MONOACYLGLYCEROL_DIACYLGLYCEROL O-ACYLTRANSFERASE"/>
    <property type="match status" value="1"/>
</dbReference>
<dbReference type="RefSeq" id="WP_005936262.1">
    <property type="nucleotide sequence ID" value="NZ_ATVK01000041.1"/>
</dbReference>
<dbReference type="PANTHER" id="PTHR22753">
    <property type="entry name" value="TRANSMEMBRANE PROTEIN 68"/>
    <property type="match status" value="1"/>
</dbReference>
<accession>L7L6C3</accession>
<keyword evidence="2" id="KW-0808">Transferase</keyword>
<feature type="domain" description="Phospholipid/glycerol acyltransferase" evidence="1">
    <location>
        <begin position="70"/>
        <end position="189"/>
    </location>
</feature>
<organism evidence="2 3">
    <name type="scientific">Gordonia hirsuta DSM 44140 = NBRC 16056</name>
    <dbReference type="NCBI Taxonomy" id="1121927"/>
    <lineage>
        <taxon>Bacteria</taxon>
        <taxon>Bacillati</taxon>
        <taxon>Actinomycetota</taxon>
        <taxon>Actinomycetes</taxon>
        <taxon>Mycobacteriales</taxon>
        <taxon>Gordoniaceae</taxon>
        <taxon>Gordonia</taxon>
    </lineage>
</organism>
<dbReference type="eggNOG" id="COG0204">
    <property type="taxonomic scope" value="Bacteria"/>
</dbReference>
<gene>
    <name evidence="2" type="ORF">GOHSU_04_01810</name>
</gene>
<sequence length="289" mass="31825">MDLGDNPVVGALSFAGDRLRRLAPRLRRGDVDDRDPDAIRELLPGLWLLIGAWFRPDVRGLHHLPEDGPALIVGNHTGGIMSPEVLISQLAITSYCGVERPFYQLAHRMVLNSPLAPILRRFGTVEADPDNGHAVLEQGGLLQVFPGGDYEVYRPTSQSGLIDFGGRKGFLRLALRHDVPIVPQVTIGGQETALFLSRGEKIAEFLRLDRALRLKVLPVMLSAPFGITVPFAPFLPLPSKIVIAYLPPIHLRETYGDDPDLDRVYDDLVATMQDVLSSLQAERKLPVIG</sequence>
<evidence type="ECO:0000313" key="2">
    <source>
        <dbReference type="EMBL" id="GAC56311.1"/>
    </source>
</evidence>
<dbReference type="SUPFAM" id="SSF69593">
    <property type="entry name" value="Glycerol-3-phosphate (1)-acyltransferase"/>
    <property type="match status" value="1"/>
</dbReference>
<dbReference type="EMBL" id="BANT01000004">
    <property type="protein sequence ID" value="GAC56311.1"/>
    <property type="molecule type" value="Genomic_DNA"/>
</dbReference>
<proteinExistence type="predicted"/>
<dbReference type="OrthoDB" id="7056876at2"/>
<protein>
    <submittedName>
        <fullName evidence="2">Putative acyltransferase</fullName>
    </submittedName>
</protein>
<dbReference type="GO" id="GO:0016020">
    <property type="term" value="C:membrane"/>
    <property type="evidence" value="ECO:0007669"/>
    <property type="project" value="TreeGrafter"/>
</dbReference>
<dbReference type="AlphaFoldDB" id="L7L6C3"/>
<dbReference type="Pfam" id="PF01553">
    <property type="entry name" value="Acyltransferase"/>
    <property type="match status" value="1"/>
</dbReference>
<dbReference type="STRING" id="1121927.GOHSU_04_01810"/>
<evidence type="ECO:0000313" key="3">
    <source>
        <dbReference type="Proteomes" id="UP000053405"/>
    </source>
</evidence>
<name>L7L6C3_9ACTN</name>
<comment type="caution">
    <text evidence="2">The sequence shown here is derived from an EMBL/GenBank/DDBJ whole genome shotgun (WGS) entry which is preliminary data.</text>
</comment>
<dbReference type="InterPro" id="IPR002123">
    <property type="entry name" value="Plipid/glycerol_acylTrfase"/>
</dbReference>
<dbReference type="InterPro" id="IPR016676">
    <property type="entry name" value="P_lipid/glycerol_AcTrfase_prd"/>
</dbReference>
<reference evidence="2 3" key="1">
    <citation type="submission" date="2012-12" db="EMBL/GenBank/DDBJ databases">
        <title>Whole genome shotgun sequence of Gordonia hirsuta NBRC 16056.</title>
        <authorList>
            <person name="Isaki-Nakamura S."/>
            <person name="Hosoyama A."/>
            <person name="Tsuchikane K."/>
            <person name="Katsumata H."/>
            <person name="Baba S."/>
            <person name="Yamazaki S."/>
            <person name="Fujita N."/>
        </authorList>
    </citation>
    <scope>NUCLEOTIDE SEQUENCE [LARGE SCALE GENOMIC DNA]</scope>
    <source>
        <strain evidence="2 3">NBRC 16056</strain>
    </source>
</reference>
<dbReference type="PIRSF" id="PIRSF016753">
    <property type="entry name" value="P_lipid/glycerol_ac_tran_prd"/>
    <property type="match status" value="1"/>
</dbReference>
<dbReference type="GO" id="GO:0016746">
    <property type="term" value="F:acyltransferase activity"/>
    <property type="evidence" value="ECO:0007669"/>
    <property type="project" value="UniProtKB-KW"/>
</dbReference>
<evidence type="ECO:0000259" key="1">
    <source>
        <dbReference type="SMART" id="SM00563"/>
    </source>
</evidence>
<keyword evidence="3" id="KW-1185">Reference proteome</keyword>